<proteinExistence type="predicted"/>
<gene>
    <name evidence="2" type="ORF">CR492_00205</name>
</gene>
<dbReference type="OrthoDB" id="8432232at2"/>
<dbReference type="RefSeq" id="WP_102841720.1">
    <property type="nucleotide sequence ID" value="NZ_PDZR01000001.1"/>
</dbReference>
<feature type="chain" id="PRO_5017938509" description="Alpha/beta hydrolase" evidence="1">
    <location>
        <begin position="22"/>
        <end position="459"/>
    </location>
</feature>
<evidence type="ECO:0008006" key="4">
    <source>
        <dbReference type="Google" id="ProtNLM"/>
    </source>
</evidence>
<name>A0A2J7TKW9_METSI</name>
<reference evidence="2 3" key="1">
    <citation type="submission" date="2017-10" db="EMBL/GenBank/DDBJ databases">
        <title>Genome announcement of Methylocella silvestris TVC from permafrost.</title>
        <authorList>
            <person name="Wang J."/>
            <person name="Geng K."/>
            <person name="Ul-Haque F."/>
            <person name="Crombie A.T."/>
            <person name="Street L.E."/>
            <person name="Wookey P.A."/>
            <person name="Murrell J.C."/>
            <person name="Pratscher J."/>
        </authorList>
    </citation>
    <scope>NUCLEOTIDE SEQUENCE [LARGE SCALE GENOMIC DNA]</scope>
    <source>
        <strain evidence="2 3">TVC</strain>
    </source>
</reference>
<protein>
    <recommendedName>
        <fullName evidence="4">Alpha/beta hydrolase</fullName>
    </recommendedName>
</protein>
<dbReference type="Proteomes" id="UP000236286">
    <property type="component" value="Unassembled WGS sequence"/>
</dbReference>
<evidence type="ECO:0000313" key="2">
    <source>
        <dbReference type="EMBL" id="PNG27411.1"/>
    </source>
</evidence>
<accession>A0A2J7TKW9</accession>
<evidence type="ECO:0000313" key="3">
    <source>
        <dbReference type="Proteomes" id="UP000236286"/>
    </source>
</evidence>
<dbReference type="SUPFAM" id="SSF53474">
    <property type="entry name" value="alpha/beta-Hydrolases"/>
    <property type="match status" value="1"/>
</dbReference>
<dbReference type="EMBL" id="PDZR01000001">
    <property type="protein sequence ID" value="PNG27411.1"/>
    <property type="molecule type" value="Genomic_DNA"/>
</dbReference>
<feature type="signal peptide" evidence="1">
    <location>
        <begin position="1"/>
        <end position="21"/>
    </location>
</feature>
<comment type="caution">
    <text evidence="2">The sequence shown here is derived from an EMBL/GenBank/DDBJ whole genome shotgun (WGS) entry which is preliminary data.</text>
</comment>
<sequence length="459" mass="48904">MTLLRSLILFFFIAAAAFAAAAASAPRPWRGALYGAPAYIPDLDKPLRAAFIINTTPAAMTNEDSDWLALAAQFNALVLSLPIDYTKPDAGAQRILDTLAAGSRLFVDHPEIKNLGVVLFGFSAGSAGAARAASSPLLSNPDPDKPPQRVLAVINLNEIDGGAYEAPMSTPQLLLSDAGDQFGGLLTPVESSNPPISHDAYVRKRAAGGAPITVVNEPGHFHGGARYRYRNRVDYGFMRVWLEEVLKARLPLEPPLAAPAFAPNWRGHSGWLGAYDVATNTASLPWGDDERMVNVVIAPRADYSGDRPFIWLPSERAAKIWRTYAVEGVLPPREPDRPMMATDAFLRPADDVKDGKRDMRLPPFAEPARGTGALAPLLCELAPTEAGAALIAFDRAIVSGEASIEGFAKADGPPQVWSNVMIVPLKAGAGARSLKIALSHVTPKDGGPPIDLTLAAACR</sequence>
<evidence type="ECO:0000256" key="1">
    <source>
        <dbReference type="SAM" id="SignalP"/>
    </source>
</evidence>
<dbReference type="AlphaFoldDB" id="A0A2J7TKW9"/>
<dbReference type="Gene3D" id="3.40.50.1820">
    <property type="entry name" value="alpha/beta hydrolase"/>
    <property type="match status" value="1"/>
</dbReference>
<keyword evidence="1" id="KW-0732">Signal</keyword>
<dbReference type="InterPro" id="IPR029058">
    <property type="entry name" value="AB_hydrolase_fold"/>
</dbReference>
<organism evidence="2 3">
    <name type="scientific">Methylocella silvestris</name>
    <dbReference type="NCBI Taxonomy" id="199596"/>
    <lineage>
        <taxon>Bacteria</taxon>
        <taxon>Pseudomonadati</taxon>
        <taxon>Pseudomonadota</taxon>
        <taxon>Alphaproteobacteria</taxon>
        <taxon>Hyphomicrobiales</taxon>
        <taxon>Beijerinckiaceae</taxon>
        <taxon>Methylocella</taxon>
    </lineage>
</organism>